<feature type="DNA-binding region" description="H-T-H motif" evidence="2">
    <location>
        <begin position="28"/>
        <end position="47"/>
    </location>
</feature>
<evidence type="ECO:0000313" key="5">
    <source>
        <dbReference type="Proteomes" id="UP000585507"/>
    </source>
</evidence>
<dbReference type="PANTHER" id="PTHR30055:SF148">
    <property type="entry name" value="TETR-FAMILY TRANSCRIPTIONAL REGULATOR"/>
    <property type="match status" value="1"/>
</dbReference>
<reference evidence="4 5" key="1">
    <citation type="submission" date="2020-08" db="EMBL/GenBank/DDBJ databases">
        <title>Genomic Encyclopedia of Type Strains, Phase IV (KMG-V): Genome sequencing to study the core and pangenomes of soil and plant-associated prokaryotes.</title>
        <authorList>
            <person name="Whitman W."/>
        </authorList>
    </citation>
    <scope>NUCLEOTIDE SEQUENCE [LARGE SCALE GENOMIC DNA]</scope>
    <source>
        <strain evidence="4 5">SEMIA 4084</strain>
    </source>
</reference>
<dbReference type="GO" id="GO:0003700">
    <property type="term" value="F:DNA-binding transcription factor activity"/>
    <property type="evidence" value="ECO:0007669"/>
    <property type="project" value="TreeGrafter"/>
</dbReference>
<dbReference type="SUPFAM" id="SSF46689">
    <property type="entry name" value="Homeodomain-like"/>
    <property type="match status" value="1"/>
</dbReference>
<evidence type="ECO:0000313" key="4">
    <source>
        <dbReference type="EMBL" id="MBB5539162.1"/>
    </source>
</evidence>
<keyword evidence="1 2" id="KW-0238">DNA-binding</keyword>
<dbReference type="InterPro" id="IPR009057">
    <property type="entry name" value="Homeodomain-like_sf"/>
</dbReference>
<dbReference type="AlphaFoldDB" id="A0A7W8XBW3"/>
<accession>A0A7W8XBW3</accession>
<dbReference type="InterPro" id="IPR001647">
    <property type="entry name" value="HTH_TetR"/>
</dbReference>
<dbReference type="GO" id="GO:0000976">
    <property type="term" value="F:transcription cis-regulatory region binding"/>
    <property type="evidence" value="ECO:0007669"/>
    <property type="project" value="TreeGrafter"/>
</dbReference>
<evidence type="ECO:0000256" key="2">
    <source>
        <dbReference type="PROSITE-ProRule" id="PRU00335"/>
    </source>
</evidence>
<dbReference type="Pfam" id="PF00440">
    <property type="entry name" value="TetR_N"/>
    <property type="match status" value="1"/>
</dbReference>
<dbReference type="EMBL" id="JACHBK010000017">
    <property type="protein sequence ID" value="MBB5539162.1"/>
    <property type="molecule type" value="Genomic_DNA"/>
</dbReference>
<dbReference type="PANTHER" id="PTHR30055">
    <property type="entry name" value="HTH-TYPE TRANSCRIPTIONAL REGULATOR RUTR"/>
    <property type="match status" value="1"/>
</dbReference>
<keyword evidence="5" id="KW-1185">Reference proteome</keyword>
<organism evidence="4 5">
    <name type="scientific">Rhizobium giardinii</name>
    <dbReference type="NCBI Taxonomy" id="56731"/>
    <lineage>
        <taxon>Bacteria</taxon>
        <taxon>Pseudomonadati</taxon>
        <taxon>Pseudomonadota</taxon>
        <taxon>Alphaproteobacteria</taxon>
        <taxon>Hyphomicrobiales</taxon>
        <taxon>Rhizobiaceae</taxon>
        <taxon>Rhizobium/Agrobacterium group</taxon>
        <taxon>Rhizobium</taxon>
    </lineage>
</organism>
<feature type="domain" description="HTH tetR-type" evidence="3">
    <location>
        <begin position="5"/>
        <end position="65"/>
    </location>
</feature>
<proteinExistence type="predicted"/>
<dbReference type="InterPro" id="IPR041479">
    <property type="entry name" value="TetR_CgmR_C"/>
</dbReference>
<gene>
    <name evidence="4" type="ORF">GGD55_005906</name>
</gene>
<evidence type="ECO:0000259" key="3">
    <source>
        <dbReference type="PROSITE" id="PS50977"/>
    </source>
</evidence>
<comment type="caution">
    <text evidence="4">The sequence shown here is derived from an EMBL/GenBank/DDBJ whole genome shotgun (WGS) entry which is preliminary data.</text>
</comment>
<protein>
    <submittedName>
        <fullName evidence="4">AcrR family transcriptional regulator</fullName>
    </submittedName>
</protein>
<dbReference type="InterPro" id="IPR050109">
    <property type="entry name" value="HTH-type_TetR-like_transc_reg"/>
</dbReference>
<name>A0A7W8XBW3_9HYPH</name>
<dbReference type="PROSITE" id="PS50977">
    <property type="entry name" value="HTH_TETR_2"/>
    <property type="match status" value="1"/>
</dbReference>
<dbReference type="Proteomes" id="UP000585507">
    <property type="component" value="Unassembled WGS sequence"/>
</dbReference>
<evidence type="ECO:0000256" key="1">
    <source>
        <dbReference type="ARBA" id="ARBA00023125"/>
    </source>
</evidence>
<sequence>MARRKFTREQMIAAARDIALHRGAGRVTLEAVAEVIGSTKGAVLHTFPNKLTLLEELLRSMCQEWDRRFDEIQSKTTGDALSAYIETWEQSDPQAPSYLEAVAVARAEDPKLLEPVRQAYQRYGNLMQLDGPIATDALVAWMACEGLVLLDLLGLHRFDQTTKDAFFSRLKAIAAAHNGEGT</sequence>
<dbReference type="Gene3D" id="1.10.357.10">
    <property type="entry name" value="Tetracycline Repressor, domain 2"/>
    <property type="match status" value="1"/>
</dbReference>
<dbReference type="RefSeq" id="WP_162709268.1">
    <property type="nucleotide sequence ID" value="NZ_JACHBK010000017.1"/>
</dbReference>
<dbReference type="Pfam" id="PF17937">
    <property type="entry name" value="TetR_C_28"/>
    <property type="match status" value="1"/>
</dbReference>